<keyword evidence="10" id="KW-1185">Reference proteome</keyword>
<name>A0A158Q4F9_DRAME</name>
<evidence type="ECO:0000256" key="4">
    <source>
        <dbReference type="ARBA" id="ARBA00022989"/>
    </source>
</evidence>
<evidence type="ECO:0000256" key="1">
    <source>
        <dbReference type="ARBA" id="ARBA00004141"/>
    </source>
</evidence>
<evidence type="ECO:0000256" key="3">
    <source>
        <dbReference type="ARBA" id="ARBA00022692"/>
    </source>
</evidence>
<dbReference type="Pfam" id="PF03062">
    <property type="entry name" value="MBOAT"/>
    <property type="match status" value="1"/>
</dbReference>
<dbReference type="GO" id="GO:0016746">
    <property type="term" value="F:acyltransferase activity"/>
    <property type="evidence" value="ECO:0007669"/>
    <property type="project" value="UniProtKB-KW"/>
</dbReference>
<keyword evidence="2" id="KW-0808">Transferase</keyword>
<keyword evidence="4 7" id="KW-1133">Transmembrane helix</keyword>
<evidence type="ECO:0000256" key="5">
    <source>
        <dbReference type="ARBA" id="ARBA00023136"/>
    </source>
</evidence>
<accession>A0A158Q4F9</accession>
<dbReference type="OrthoDB" id="286734at2759"/>
<gene>
    <name evidence="8" type="ORF">DME_LOCUS8656</name>
</gene>
<feature type="transmembrane region" description="Helical" evidence="7">
    <location>
        <begin position="363"/>
        <end position="384"/>
    </location>
</feature>
<proteinExistence type="predicted"/>
<dbReference type="PANTHER" id="PTHR13906">
    <property type="entry name" value="PORCUPINE"/>
    <property type="match status" value="1"/>
</dbReference>
<dbReference type="GO" id="GO:0016020">
    <property type="term" value="C:membrane"/>
    <property type="evidence" value="ECO:0007669"/>
    <property type="project" value="UniProtKB-SubCell"/>
</dbReference>
<evidence type="ECO:0000313" key="8">
    <source>
        <dbReference type="EMBL" id="VDN58683.1"/>
    </source>
</evidence>
<feature type="transmembrane region" description="Helical" evidence="7">
    <location>
        <begin position="404"/>
        <end position="424"/>
    </location>
</feature>
<comment type="subcellular location">
    <subcellularLocation>
        <location evidence="1">Membrane</location>
        <topology evidence="1">Multi-pass membrane protein</topology>
    </subcellularLocation>
</comment>
<evidence type="ECO:0000256" key="2">
    <source>
        <dbReference type="ARBA" id="ARBA00022679"/>
    </source>
</evidence>
<reference evidence="11" key="1">
    <citation type="submission" date="2016-04" db="UniProtKB">
        <authorList>
            <consortium name="WormBaseParasite"/>
        </authorList>
    </citation>
    <scope>IDENTIFICATION</scope>
</reference>
<dbReference type="EMBL" id="UYYG01001170">
    <property type="protein sequence ID" value="VDN58683.1"/>
    <property type="molecule type" value="Genomic_DNA"/>
</dbReference>
<dbReference type="STRING" id="318479.A0A158Q4F9"/>
<reference evidence="8 10" key="2">
    <citation type="submission" date="2018-11" db="EMBL/GenBank/DDBJ databases">
        <authorList>
            <consortium name="Pathogen Informatics"/>
        </authorList>
    </citation>
    <scope>NUCLEOTIDE SEQUENCE [LARGE SCALE GENOMIC DNA]</scope>
</reference>
<evidence type="ECO:0000313" key="11">
    <source>
        <dbReference type="WBParaSite" id="DME_0000477301-mRNA-1"/>
    </source>
</evidence>
<evidence type="ECO:0000256" key="7">
    <source>
        <dbReference type="SAM" id="Phobius"/>
    </source>
</evidence>
<organism evidence="9 11">
    <name type="scientific">Dracunculus medinensis</name>
    <name type="common">Guinea worm</name>
    <dbReference type="NCBI Taxonomy" id="318479"/>
    <lineage>
        <taxon>Eukaryota</taxon>
        <taxon>Metazoa</taxon>
        <taxon>Ecdysozoa</taxon>
        <taxon>Nematoda</taxon>
        <taxon>Chromadorea</taxon>
        <taxon>Rhabditida</taxon>
        <taxon>Spirurina</taxon>
        <taxon>Dracunculoidea</taxon>
        <taxon>Dracunculidae</taxon>
        <taxon>Dracunculus</taxon>
    </lineage>
</organism>
<keyword evidence="6" id="KW-0012">Acyltransferase</keyword>
<evidence type="ECO:0000256" key="6">
    <source>
        <dbReference type="ARBA" id="ARBA00023315"/>
    </source>
</evidence>
<keyword evidence="3 7" id="KW-0812">Transmembrane</keyword>
<feature type="transmembrane region" description="Helical" evidence="7">
    <location>
        <begin position="223"/>
        <end position="244"/>
    </location>
</feature>
<sequence>MPGVHTFYDGSTLLSPIASVVNIEIDKLHLLQFNLVVCQFFAIPLAYFNYKYLSPTKVSRKFRVIFPPIIGLIYCYFCYGNAIKHLLALVFIAYGLMHLSPPKYVHKTVFIFAMGYLIFIHWYRWYILTKYYIDVTGPMMVIVQKITVLAFSIHDGLVKHKEELNEIQKREALLEIPCPSDYLSYIFHFQAVLTGPLCFYTDYMNWIDGTHAMGKNGKLESQWSAVCKKIFQILFFMVLVLIIGDRLNPEILVREDYLQMNRFSWFIMLYIVMVNQRIPYYVVWIFADAIFNISGFGFNGYNEFGEARWDLVSNVNVWKVETALNFKETLDAWNCCTMYWLRRVAYDRAPKGLQTFLTYLVSAVWHGFFIGYYLTFVTAALFTIRRCVRHRFQGTKFSRQLYDVITFIVTKAALAYATFPFSTMHANPGLFVYRRMYFFMHFLALGAIFILPLILSFERKVRKEAETGKNVLFERNSEKKSSGYSLDGKQLAIQLQFIDSNKQKLAN</sequence>
<feature type="transmembrane region" description="Helical" evidence="7">
    <location>
        <begin position="104"/>
        <end position="123"/>
    </location>
</feature>
<dbReference type="WBParaSite" id="DME_0000477301-mRNA-1">
    <property type="protein sequence ID" value="DME_0000477301-mRNA-1"/>
    <property type="gene ID" value="DME_0000477301"/>
</dbReference>
<dbReference type="Proteomes" id="UP000274756">
    <property type="component" value="Unassembled WGS sequence"/>
</dbReference>
<feature type="transmembrane region" description="Helical" evidence="7">
    <location>
        <begin position="436"/>
        <end position="455"/>
    </location>
</feature>
<dbReference type="PANTHER" id="PTHR13906:SF4">
    <property type="entry name" value="LYSOPHOSPHOLIPID ACYLTRANSFERASE 6"/>
    <property type="match status" value="1"/>
</dbReference>
<feature type="transmembrane region" description="Helical" evidence="7">
    <location>
        <begin position="265"/>
        <end position="287"/>
    </location>
</feature>
<keyword evidence="5 7" id="KW-0472">Membrane</keyword>
<feature type="transmembrane region" description="Helical" evidence="7">
    <location>
        <begin position="69"/>
        <end position="92"/>
    </location>
</feature>
<dbReference type="AlphaFoldDB" id="A0A158Q4F9"/>
<evidence type="ECO:0000313" key="9">
    <source>
        <dbReference type="Proteomes" id="UP000038040"/>
    </source>
</evidence>
<evidence type="ECO:0000313" key="10">
    <source>
        <dbReference type="Proteomes" id="UP000274756"/>
    </source>
</evidence>
<dbReference type="InterPro" id="IPR049941">
    <property type="entry name" value="LPLAT_7/PORCN-like"/>
</dbReference>
<dbReference type="Proteomes" id="UP000038040">
    <property type="component" value="Unplaced"/>
</dbReference>
<protein>
    <submittedName>
        <fullName evidence="11">Membrane-bound O-acyltransferase domain-containing protein 2</fullName>
    </submittedName>
</protein>
<feature type="transmembrane region" description="Helical" evidence="7">
    <location>
        <begin position="30"/>
        <end position="48"/>
    </location>
</feature>
<dbReference type="InterPro" id="IPR004299">
    <property type="entry name" value="MBOAT_fam"/>
</dbReference>
<dbReference type="GO" id="GO:0030258">
    <property type="term" value="P:lipid modification"/>
    <property type="evidence" value="ECO:0007669"/>
    <property type="project" value="TreeGrafter"/>
</dbReference>